<dbReference type="AlphaFoldDB" id="A0A9P9G3G0"/>
<keyword evidence="2" id="KW-0472">Membrane</keyword>
<evidence type="ECO:0000313" key="4">
    <source>
        <dbReference type="Proteomes" id="UP000720189"/>
    </source>
</evidence>
<proteinExistence type="predicted"/>
<dbReference type="EMBL" id="JAGMUX010000021">
    <property type="protein sequence ID" value="KAH7231410.1"/>
    <property type="molecule type" value="Genomic_DNA"/>
</dbReference>
<keyword evidence="2" id="KW-0812">Transmembrane</keyword>
<reference evidence="3" key="1">
    <citation type="journal article" date="2021" name="Nat. Commun.">
        <title>Genetic determinants of endophytism in the Arabidopsis root mycobiome.</title>
        <authorList>
            <person name="Mesny F."/>
            <person name="Miyauchi S."/>
            <person name="Thiergart T."/>
            <person name="Pickel B."/>
            <person name="Atanasova L."/>
            <person name="Karlsson M."/>
            <person name="Huettel B."/>
            <person name="Barry K.W."/>
            <person name="Haridas S."/>
            <person name="Chen C."/>
            <person name="Bauer D."/>
            <person name="Andreopoulos W."/>
            <person name="Pangilinan J."/>
            <person name="LaButti K."/>
            <person name="Riley R."/>
            <person name="Lipzen A."/>
            <person name="Clum A."/>
            <person name="Drula E."/>
            <person name="Henrissat B."/>
            <person name="Kohler A."/>
            <person name="Grigoriev I.V."/>
            <person name="Martin F.M."/>
            <person name="Hacquard S."/>
        </authorList>
    </citation>
    <scope>NUCLEOTIDE SEQUENCE</scope>
    <source>
        <strain evidence="3">MPI-CAGE-AT-0023</strain>
    </source>
</reference>
<feature type="compositionally biased region" description="Polar residues" evidence="1">
    <location>
        <begin position="1"/>
        <end position="10"/>
    </location>
</feature>
<evidence type="ECO:0000313" key="3">
    <source>
        <dbReference type="EMBL" id="KAH7231410.1"/>
    </source>
</evidence>
<evidence type="ECO:0000256" key="2">
    <source>
        <dbReference type="SAM" id="Phobius"/>
    </source>
</evidence>
<name>A0A9P9G3G0_FUSRE</name>
<protein>
    <submittedName>
        <fullName evidence="3">Uncharacterized protein</fullName>
    </submittedName>
</protein>
<comment type="caution">
    <text evidence="3">The sequence shown here is derived from an EMBL/GenBank/DDBJ whole genome shotgun (WGS) entry which is preliminary data.</text>
</comment>
<accession>A0A9P9G3G0</accession>
<dbReference type="OrthoDB" id="5238424at2759"/>
<organism evidence="3 4">
    <name type="scientific">Fusarium redolens</name>
    <dbReference type="NCBI Taxonomy" id="48865"/>
    <lineage>
        <taxon>Eukaryota</taxon>
        <taxon>Fungi</taxon>
        <taxon>Dikarya</taxon>
        <taxon>Ascomycota</taxon>
        <taxon>Pezizomycotina</taxon>
        <taxon>Sordariomycetes</taxon>
        <taxon>Hypocreomycetidae</taxon>
        <taxon>Hypocreales</taxon>
        <taxon>Nectriaceae</taxon>
        <taxon>Fusarium</taxon>
        <taxon>Fusarium redolens species complex</taxon>
    </lineage>
</organism>
<dbReference type="Proteomes" id="UP000720189">
    <property type="component" value="Unassembled WGS sequence"/>
</dbReference>
<dbReference type="GeneID" id="70215062"/>
<feature type="region of interest" description="Disordered" evidence="1">
    <location>
        <begin position="1"/>
        <end position="22"/>
    </location>
</feature>
<keyword evidence="4" id="KW-1185">Reference proteome</keyword>
<dbReference type="RefSeq" id="XP_046043519.1">
    <property type="nucleotide sequence ID" value="XM_046185108.1"/>
</dbReference>
<feature type="transmembrane region" description="Helical" evidence="2">
    <location>
        <begin position="26"/>
        <end position="47"/>
    </location>
</feature>
<sequence>MVLRNPQTRPSLGGLDQTKTKSDQTIPITGLHFGLLFLAALADILVLRTKSNYLLRAHQAGIRSR</sequence>
<evidence type="ECO:0000256" key="1">
    <source>
        <dbReference type="SAM" id="MobiDB-lite"/>
    </source>
</evidence>
<gene>
    <name evidence="3" type="ORF">BKA55DRAFT_199610</name>
</gene>
<keyword evidence="2" id="KW-1133">Transmembrane helix</keyword>